<dbReference type="PANTHER" id="PTHR15410:SF2">
    <property type="entry name" value="HIRA-INTERACTING PROTEIN 3"/>
    <property type="match status" value="1"/>
</dbReference>
<feature type="compositionally biased region" description="Low complexity" evidence="1">
    <location>
        <begin position="68"/>
        <end position="80"/>
    </location>
</feature>
<comment type="caution">
    <text evidence="2">The sequence shown here is derived from an EMBL/GenBank/DDBJ whole genome shotgun (WGS) entry which is preliminary data.</text>
</comment>
<protein>
    <recommendedName>
        <fullName evidence="4">Transcriptional regulator</fullName>
    </recommendedName>
</protein>
<accession>A0AAV9GCQ5</accession>
<evidence type="ECO:0000313" key="3">
    <source>
        <dbReference type="Proteomes" id="UP001321760"/>
    </source>
</evidence>
<feature type="region of interest" description="Disordered" evidence="1">
    <location>
        <begin position="68"/>
        <end position="322"/>
    </location>
</feature>
<reference evidence="2" key="1">
    <citation type="journal article" date="2023" name="Mol. Phylogenet. Evol.">
        <title>Genome-scale phylogeny and comparative genomics of the fungal order Sordariales.</title>
        <authorList>
            <person name="Hensen N."/>
            <person name="Bonometti L."/>
            <person name="Westerberg I."/>
            <person name="Brannstrom I.O."/>
            <person name="Guillou S."/>
            <person name="Cros-Aarteil S."/>
            <person name="Calhoun S."/>
            <person name="Haridas S."/>
            <person name="Kuo A."/>
            <person name="Mondo S."/>
            <person name="Pangilinan J."/>
            <person name="Riley R."/>
            <person name="LaButti K."/>
            <person name="Andreopoulos B."/>
            <person name="Lipzen A."/>
            <person name="Chen C."/>
            <person name="Yan M."/>
            <person name="Daum C."/>
            <person name="Ng V."/>
            <person name="Clum A."/>
            <person name="Steindorff A."/>
            <person name="Ohm R.A."/>
            <person name="Martin F."/>
            <person name="Silar P."/>
            <person name="Natvig D.O."/>
            <person name="Lalanne C."/>
            <person name="Gautier V."/>
            <person name="Ament-Velasquez S.L."/>
            <person name="Kruys A."/>
            <person name="Hutchinson M.I."/>
            <person name="Powell A.J."/>
            <person name="Barry K."/>
            <person name="Miller A.N."/>
            <person name="Grigoriev I.V."/>
            <person name="Debuchy R."/>
            <person name="Gladieux P."/>
            <person name="Hiltunen Thoren M."/>
            <person name="Johannesson H."/>
        </authorList>
    </citation>
    <scope>NUCLEOTIDE SEQUENCE</scope>
    <source>
        <strain evidence="2">PSN243</strain>
    </source>
</reference>
<dbReference type="InterPro" id="IPR037647">
    <property type="entry name" value="HIRIP3"/>
</dbReference>
<evidence type="ECO:0000256" key="1">
    <source>
        <dbReference type="SAM" id="MobiDB-lite"/>
    </source>
</evidence>
<feature type="compositionally biased region" description="Basic and acidic residues" evidence="1">
    <location>
        <begin position="235"/>
        <end position="249"/>
    </location>
</feature>
<dbReference type="GO" id="GO:0005634">
    <property type="term" value="C:nucleus"/>
    <property type="evidence" value="ECO:0007669"/>
    <property type="project" value="TreeGrafter"/>
</dbReference>
<evidence type="ECO:0008006" key="4">
    <source>
        <dbReference type="Google" id="ProtNLM"/>
    </source>
</evidence>
<feature type="compositionally biased region" description="Basic and acidic residues" evidence="1">
    <location>
        <begin position="297"/>
        <end position="310"/>
    </location>
</feature>
<proteinExistence type="predicted"/>
<evidence type="ECO:0000313" key="2">
    <source>
        <dbReference type="EMBL" id="KAK4446261.1"/>
    </source>
</evidence>
<dbReference type="EMBL" id="MU865958">
    <property type="protein sequence ID" value="KAK4446261.1"/>
    <property type="molecule type" value="Genomic_DNA"/>
</dbReference>
<organism evidence="2 3">
    <name type="scientific">Podospora aff. communis PSN243</name>
    <dbReference type="NCBI Taxonomy" id="3040156"/>
    <lineage>
        <taxon>Eukaryota</taxon>
        <taxon>Fungi</taxon>
        <taxon>Dikarya</taxon>
        <taxon>Ascomycota</taxon>
        <taxon>Pezizomycotina</taxon>
        <taxon>Sordariomycetes</taxon>
        <taxon>Sordariomycetidae</taxon>
        <taxon>Sordariales</taxon>
        <taxon>Podosporaceae</taxon>
        <taxon>Podospora</taxon>
    </lineage>
</organism>
<dbReference type="Proteomes" id="UP001321760">
    <property type="component" value="Unassembled WGS sequence"/>
</dbReference>
<name>A0AAV9GCQ5_9PEZI</name>
<feature type="compositionally biased region" description="Acidic residues" evidence="1">
    <location>
        <begin position="126"/>
        <end position="139"/>
    </location>
</feature>
<feature type="region of interest" description="Disordered" evidence="1">
    <location>
        <begin position="394"/>
        <end position="474"/>
    </location>
</feature>
<sequence length="474" mass="51732">MAPKKVPDKATLEQELRDAVRRIYQQDKTSLTVNSARQAVETKLKLKDGFFRDDGWKARSKEIIHEALAQVEADADANAAPPEPTPQTTPEPAKKAKPKPKQKSQPKPKPKSSPAKKKRAKRAPTSDEEFPDVSEESEMSVESTPEASEPEFESEPEVKPKSKAKANNGAPARKRGQRAVISDDEDEASPKPAKRRKLAKAKAVVDSDPEDSSPLSEAMDTPMKDTDVSGTEASPVKKEAKKVAKKEEAEGSDTSVLDESPKKAKAKAADKTDKQDDDGSDTSVVYDEPPKRKGKANKSEAAPKKRESQGPKEAASDQTPDDALIKQLQGQLLKCGVRKIWAFELKKYGDDKKAKIRHLKGMLSDVGMKGRFSESRAREIKELRELQADLEAVMEGEKSWGVSGRPARRRAAKGFKEPSDDEDSDEGPRKKADNASSGSGGSDDESESDVQPKVHGGAKRRADLAFLGDESESD</sequence>
<feature type="compositionally biased region" description="Basic residues" evidence="1">
    <location>
        <begin position="95"/>
        <end position="122"/>
    </location>
</feature>
<reference evidence="2" key="2">
    <citation type="submission" date="2023-05" db="EMBL/GenBank/DDBJ databases">
        <authorList>
            <consortium name="Lawrence Berkeley National Laboratory"/>
            <person name="Steindorff A."/>
            <person name="Hensen N."/>
            <person name="Bonometti L."/>
            <person name="Westerberg I."/>
            <person name="Brannstrom I.O."/>
            <person name="Guillou S."/>
            <person name="Cros-Aarteil S."/>
            <person name="Calhoun S."/>
            <person name="Haridas S."/>
            <person name="Kuo A."/>
            <person name="Mondo S."/>
            <person name="Pangilinan J."/>
            <person name="Riley R."/>
            <person name="Labutti K."/>
            <person name="Andreopoulos B."/>
            <person name="Lipzen A."/>
            <person name="Chen C."/>
            <person name="Yanf M."/>
            <person name="Daum C."/>
            <person name="Ng V."/>
            <person name="Clum A."/>
            <person name="Ohm R."/>
            <person name="Martin F."/>
            <person name="Silar P."/>
            <person name="Natvig D."/>
            <person name="Lalanne C."/>
            <person name="Gautier V."/>
            <person name="Ament-Velasquez S.L."/>
            <person name="Kruys A."/>
            <person name="Hutchinson M.I."/>
            <person name="Powell A.J."/>
            <person name="Barry K."/>
            <person name="Miller A.N."/>
            <person name="Grigoriev I.V."/>
            <person name="Debuchy R."/>
            <person name="Gladieux P."/>
            <person name="Thoren M.H."/>
            <person name="Johannesson H."/>
        </authorList>
    </citation>
    <scope>NUCLEOTIDE SEQUENCE</scope>
    <source>
        <strain evidence="2">PSN243</strain>
    </source>
</reference>
<feature type="compositionally biased region" description="Basic and acidic residues" evidence="1">
    <location>
        <begin position="259"/>
        <end position="274"/>
    </location>
</feature>
<dbReference type="AlphaFoldDB" id="A0AAV9GCQ5"/>
<dbReference type="PANTHER" id="PTHR15410">
    <property type="entry name" value="HIRA-INTERACTING PROTEIN 3"/>
    <property type="match status" value="1"/>
</dbReference>
<gene>
    <name evidence="2" type="ORF">QBC34DRAFT_411810</name>
</gene>
<keyword evidence="3" id="KW-1185">Reference proteome</keyword>